<dbReference type="STRING" id="224324.aq_512"/>
<keyword evidence="3" id="KW-0460">Magnesium</keyword>
<keyword evidence="2" id="KW-0479">Metal-binding</keyword>
<dbReference type="InParanoid" id="O66800"/>
<evidence type="ECO:0000256" key="2">
    <source>
        <dbReference type="ARBA" id="ARBA00022723"/>
    </source>
</evidence>
<organism evidence="6 7">
    <name type="scientific">Aquifex aeolicus (strain VF5)</name>
    <dbReference type="NCBI Taxonomy" id="224324"/>
    <lineage>
        <taxon>Bacteria</taxon>
        <taxon>Pseudomonadati</taxon>
        <taxon>Aquificota</taxon>
        <taxon>Aquificia</taxon>
        <taxon>Aquificales</taxon>
        <taxon>Aquificaceae</taxon>
        <taxon>Aquifex</taxon>
    </lineage>
</organism>
<dbReference type="AlphaFoldDB" id="O66800"/>
<dbReference type="InterPro" id="IPR005844">
    <property type="entry name" value="A-D-PHexomutase_a/b/a-I"/>
</dbReference>
<evidence type="ECO:0000256" key="1">
    <source>
        <dbReference type="ARBA" id="ARBA00010231"/>
    </source>
</evidence>
<dbReference type="InterPro" id="IPR016055">
    <property type="entry name" value="A-D-PHexomutase_a/b/a-I/II/III"/>
</dbReference>
<dbReference type="PANTHER" id="PTHR45745:SF1">
    <property type="entry name" value="PHOSPHOGLUCOMUTASE 2B-RELATED"/>
    <property type="match status" value="1"/>
</dbReference>
<dbReference type="Proteomes" id="UP000000798">
    <property type="component" value="Chromosome"/>
</dbReference>
<dbReference type="SUPFAM" id="SSF53738">
    <property type="entry name" value="Phosphoglucomutase, first 3 domains"/>
    <property type="match status" value="1"/>
</dbReference>
<evidence type="ECO:0000313" key="6">
    <source>
        <dbReference type="EMBL" id="AAC06763.1"/>
    </source>
</evidence>
<evidence type="ECO:0000256" key="3">
    <source>
        <dbReference type="ARBA" id="ARBA00022842"/>
    </source>
</evidence>
<sequence length="327" mass="37884">MEQGYRTISRKTLRPLQKDIRKITFLCKAECSRKRIIQYSIMIKFGTDGWRARIAEEFNFDNVRRVAKAHAEVLKEKGVKRVIVGYDWRFRSEDFAKAVYDVFRSEGLEAKLVGSACTTPMVSFAVKYLGYENGVMITASHNPPAYNGYKIKESFGGSATPEFVKSVEEKVKDLESVEVREFEPEYQEVRKKYVEKIREFFDMDLFKEREALIVHDSLHGSVFPVPSVKGYKYFIGLYLEEFTGKFLVKVKLVNFVPQFFQCVGNRLSRFQGNFTLRGPSTHQNHYSQSVLPPPPILYRSFRKPFLLQCLSNPPLPKMFPLRNSQGS</sequence>
<gene>
    <name evidence="6" type="ordered locus">aq_512</name>
</gene>
<dbReference type="PANTHER" id="PTHR45745">
    <property type="entry name" value="PHOSPHOMANNOMUTASE 45A"/>
    <property type="match status" value="1"/>
</dbReference>
<evidence type="ECO:0000259" key="5">
    <source>
        <dbReference type="Pfam" id="PF02878"/>
    </source>
</evidence>
<dbReference type="GO" id="GO:0005975">
    <property type="term" value="P:carbohydrate metabolic process"/>
    <property type="evidence" value="ECO:0007669"/>
    <property type="project" value="InterPro"/>
</dbReference>
<accession>O66800</accession>
<reference evidence="6 7" key="1">
    <citation type="journal article" date="1998" name="Nature">
        <title>The complete genome of the hyperthermophilic bacterium Aquifex aeolicus.</title>
        <authorList>
            <person name="Deckert G."/>
            <person name="Warren P.V."/>
            <person name="Gaasterland T."/>
            <person name="Young W.G."/>
            <person name="Lenox A.L."/>
            <person name="Graham D.E."/>
            <person name="Overbeek R."/>
            <person name="Snead M.A."/>
            <person name="Keller M."/>
            <person name="Aujay M."/>
            <person name="Huber R."/>
            <person name="Feldman R.A."/>
            <person name="Short J.M."/>
            <person name="Olson G.J."/>
            <person name="Swanson R.V."/>
        </authorList>
    </citation>
    <scope>NUCLEOTIDE SEQUENCE [LARGE SCALE GENOMIC DNA]</scope>
    <source>
        <strain evidence="6 7">VF5</strain>
    </source>
</reference>
<keyword evidence="4" id="KW-0413">Isomerase</keyword>
<dbReference type="EnsemblBacteria" id="AAC06763">
    <property type="protein sequence ID" value="AAC06763"/>
    <property type="gene ID" value="aq_512"/>
</dbReference>
<keyword evidence="7" id="KW-1185">Reference proteome</keyword>
<protein>
    <recommendedName>
        <fullName evidence="5">Alpha-D-phosphohexomutase alpha/beta/alpha domain-containing protein</fullName>
    </recommendedName>
</protein>
<dbReference type="GO" id="GO:0006166">
    <property type="term" value="P:purine ribonucleoside salvage"/>
    <property type="evidence" value="ECO:0000318"/>
    <property type="project" value="GO_Central"/>
</dbReference>
<dbReference type="OrthoDB" id="9806956at2"/>
<name>O66800_AQUAE</name>
<dbReference type="GO" id="GO:0008973">
    <property type="term" value="F:phosphopentomutase activity"/>
    <property type="evidence" value="ECO:0000318"/>
    <property type="project" value="GO_Central"/>
</dbReference>
<dbReference type="HOGENOM" id="CLU_849001_0_0_0"/>
<evidence type="ECO:0000313" key="7">
    <source>
        <dbReference type="Proteomes" id="UP000000798"/>
    </source>
</evidence>
<comment type="similarity">
    <text evidence="1">Belongs to the phosphohexose mutase family.</text>
</comment>
<dbReference type="GO" id="GO:0000287">
    <property type="term" value="F:magnesium ion binding"/>
    <property type="evidence" value="ECO:0007669"/>
    <property type="project" value="InterPro"/>
</dbReference>
<dbReference type="Gene3D" id="3.40.120.10">
    <property type="entry name" value="Alpha-D-Glucose-1,6-Bisphosphate, subunit A, domain 3"/>
    <property type="match status" value="1"/>
</dbReference>
<dbReference type="PIR" id="D70346">
    <property type="entry name" value="D70346"/>
</dbReference>
<evidence type="ECO:0000256" key="4">
    <source>
        <dbReference type="ARBA" id="ARBA00023235"/>
    </source>
</evidence>
<dbReference type="InterPro" id="IPR016066">
    <property type="entry name" value="A-D-PHexomutase_CS"/>
</dbReference>
<feature type="domain" description="Alpha-D-phosphohexomutase alpha/beta/alpha" evidence="5">
    <location>
        <begin position="43"/>
        <end position="175"/>
    </location>
</feature>
<dbReference type="Pfam" id="PF02878">
    <property type="entry name" value="PGM_PMM_I"/>
    <property type="match status" value="1"/>
</dbReference>
<dbReference type="KEGG" id="aae:aq_512"/>
<dbReference type="PROSITE" id="PS00710">
    <property type="entry name" value="PGM_PMM"/>
    <property type="match status" value="1"/>
</dbReference>
<proteinExistence type="inferred from homology"/>
<dbReference type="EMBL" id="AE000657">
    <property type="protein sequence ID" value="AAC06763.1"/>
    <property type="molecule type" value="Genomic_DNA"/>
</dbReference>
<dbReference type="eggNOG" id="COG1109">
    <property type="taxonomic scope" value="Bacteria"/>
</dbReference>